<evidence type="ECO:0000313" key="1">
    <source>
        <dbReference type="EMBL" id="JAC93283.1"/>
    </source>
</evidence>
<dbReference type="EMBL" id="GBIH01001427">
    <property type="protein sequence ID" value="JAC93283.1"/>
    <property type="molecule type" value="mRNA"/>
</dbReference>
<reference evidence="1" key="1">
    <citation type="journal article" date="2015" name="PLoS Negl. Trop. Dis.">
        <title>Deep Sequencing Analysis of the Ixodes ricinus Haemocytome.</title>
        <authorList>
            <person name="Kotsyfakis M."/>
            <person name="Kopacek P."/>
            <person name="Franta Z."/>
            <person name="Pedra J.H."/>
            <person name="Ribeiro J.M."/>
        </authorList>
    </citation>
    <scope>NUCLEOTIDE SEQUENCE</scope>
</reference>
<proteinExistence type="evidence at transcript level"/>
<organism evidence="1">
    <name type="scientific">Ixodes ricinus</name>
    <name type="common">Common tick</name>
    <name type="synonym">Acarus ricinus</name>
    <dbReference type="NCBI Taxonomy" id="34613"/>
    <lineage>
        <taxon>Eukaryota</taxon>
        <taxon>Metazoa</taxon>
        <taxon>Ecdysozoa</taxon>
        <taxon>Arthropoda</taxon>
        <taxon>Chelicerata</taxon>
        <taxon>Arachnida</taxon>
        <taxon>Acari</taxon>
        <taxon>Parasitiformes</taxon>
        <taxon>Ixodida</taxon>
        <taxon>Ixodoidea</taxon>
        <taxon>Ixodidae</taxon>
        <taxon>Ixodinae</taxon>
        <taxon>Ixodes</taxon>
    </lineage>
</organism>
<sequence>MLGLAGCLRPRLFQTCFGTWPVATCQSSPSSCNCCSWGPHPRLALEHIGVGHARVGLVQRLFINDADGSLQQSLRVDLQALRLLHRWLELSRGQLARTDPHAPVQLLSFGDFRWSLYPGTLVPGFPSILGYWHPCVLVQETRRSESPFRAFSSPRPGSLWRQPIPPRRFSEVGWATRSGTWSDMNNHYVWALVSTSTVLFRVCSPVCVARRAAHLVKIFLQIPGTLHFGKLVLALPCP</sequence>
<accession>A0A090XEQ6</accession>
<dbReference type="AlphaFoldDB" id="A0A090XEQ6"/>
<name>A0A090XEQ6_IXORI</name>
<protein>
    <submittedName>
        <fullName evidence="1">Putative secreted protein</fullName>
    </submittedName>
</protein>